<dbReference type="InterPro" id="IPR051328">
    <property type="entry name" value="T7SS_ABC-Transporter"/>
</dbReference>
<evidence type="ECO:0000256" key="4">
    <source>
        <dbReference type="ARBA" id="ARBA00023136"/>
    </source>
</evidence>
<feature type="transmembrane region" description="Helical" evidence="5">
    <location>
        <begin position="15"/>
        <end position="36"/>
    </location>
</feature>
<sequence>MNVYVREMRAHRKSLIIWCIGMIALIGSGMGKYAGFSSSGQSMNELMEGLPKSMQAILGIGSLDMETASGYYGVLFLYIVLLATIHAALTGATIISKEERDKTAEFLFVKPLPRKKIIGLKLAAALTQIGILALITWIFSLVIVGHYSDVPIAYDIGVTVAGMIILQVLFLLIGTAVAAYSKKPAKSAAVASGVLLLTFILSFAIDLNESLEALKYLTPFKYFEAENLMYGGGLESAYVGISFALIVILSIATFLFFEKRDLKI</sequence>
<feature type="transmembrane region" description="Helical" evidence="5">
    <location>
        <begin position="117"/>
        <end position="144"/>
    </location>
</feature>
<name>A0A6I6UJE9_9BACI</name>
<keyword evidence="2 5" id="KW-0812">Transmembrane</keyword>
<dbReference type="EMBL" id="CP047394">
    <property type="protein sequence ID" value="QHE61497.1"/>
    <property type="molecule type" value="Genomic_DNA"/>
</dbReference>
<dbReference type="GO" id="GO:0005886">
    <property type="term" value="C:plasma membrane"/>
    <property type="evidence" value="ECO:0007669"/>
    <property type="project" value="UniProtKB-SubCell"/>
</dbReference>
<dbReference type="RefSeq" id="WP_061810280.1">
    <property type="nucleotide sequence ID" value="NZ_CP047394.1"/>
</dbReference>
<evidence type="ECO:0000256" key="2">
    <source>
        <dbReference type="ARBA" id="ARBA00022692"/>
    </source>
</evidence>
<evidence type="ECO:0000256" key="3">
    <source>
        <dbReference type="ARBA" id="ARBA00022989"/>
    </source>
</evidence>
<keyword evidence="3 5" id="KW-1133">Transmembrane helix</keyword>
<gene>
    <name evidence="6" type="ORF">FHE72_11020</name>
</gene>
<feature type="transmembrane region" description="Helical" evidence="5">
    <location>
        <begin position="156"/>
        <end position="180"/>
    </location>
</feature>
<feature type="transmembrane region" description="Helical" evidence="5">
    <location>
        <begin position="187"/>
        <end position="205"/>
    </location>
</feature>
<dbReference type="Pfam" id="PF12679">
    <property type="entry name" value="ABC2_membrane_2"/>
    <property type="match status" value="1"/>
</dbReference>
<dbReference type="GO" id="GO:0140359">
    <property type="term" value="F:ABC-type transporter activity"/>
    <property type="evidence" value="ECO:0007669"/>
    <property type="project" value="InterPro"/>
</dbReference>
<dbReference type="KEGG" id="bvq:FHE72_11020"/>
<proteinExistence type="predicted"/>
<evidence type="ECO:0000313" key="6">
    <source>
        <dbReference type="EMBL" id="QHE61497.1"/>
    </source>
</evidence>
<keyword evidence="4 5" id="KW-0472">Membrane</keyword>
<dbReference type="AlphaFoldDB" id="A0A6I6UJE9"/>
<reference evidence="6 7" key="1">
    <citation type="submission" date="2019-06" db="EMBL/GenBank/DDBJ databases">
        <title>An operon consisting of a P-type ATPase gene and a transcriptional regular gene given the different cadmium resistance in Bacillus vietamensis 151-6 and Bacillus marisflavi 151-25.</title>
        <authorList>
            <person name="Yu X."/>
        </authorList>
    </citation>
    <scope>NUCLEOTIDE SEQUENCE [LARGE SCALE GENOMIC DNA]</scope>
    <source>
        <strain evidence="6 7">151-6</strain>
    </source>
</reference>
<accession>A0A6I6UJE9</accession>
<evidence type="ECO:0000256" key="5">
    <source>
        <dbReference type="SAM" id="Phobius"/>
    </source>
</evidence>
<feature type="transmembrane region" description="Helical" evidence="5">
    <location>
        <begin position="237"/>
        <end position="257"/>
    </location>
</feature>
<dbReference type="Proteomes" id="UP000465062">
    <property type="component" value="Chromosome"/>
</dbReference>
<evidence type="ECO:0000256" key="1">
    <source>
        <dbReference type="ARBA" id="ARBA00004141"/>
    </source>
</evidence>
<protein>
    <submittedName>
        <fullName evidence="6">ABC transporter permease subunit</fullName>
    </submittedName>
</protein>
<feature type="transmembrane region" description="Helical" evidence="5">
    <location>
        <begin position="71"/>
        <end position="96"/>
    </location>
</feature>
<comment type="subcellular location">
    <subcellularLocation>
        <location evidence="1">Membrane</location>
        <topology evidence="1">Multi-pass membrane protein</topology>
    </subcellularLocation>
</comment>
<dbReference type="PANTHER" id="PTHR43077">
    <property type="entry name" value="TRANSPORT PERMEASE YVFS-RELATED"/>
    <property type="match status" value="1"/>
</dbReference>
<dbReference type="PANTHER" id="PTHR43077:SF10">
    <property type="entry name" value="TRANSPORT PERMEASE PROTEIN"/>
    <property type="match status" value="1"/>
</dbReference>
<evidence type="ECO:0000313" key="7">
    <source>
        <dbReference type="Proteomes" id="UP000465062"/>
    </source>
</evidence>
<organism evidence="6 7">
    <name type="scientific">Rossellomorea vietnamensis</name>
    <dbReference type="NCBI Taxonomy" id="218284"/>
    <lineage>
        <taxon>Bacteria</taxon>
        <taxon>Bacillati</taxon>
        <taxon>Bacillota</taxon>
        <taxon>Bacilli</taxon>
        <taxon>Bacillales</taxon>
        <taxon>Bacillaceae</taxon>
        <taxon>Rossellomorea</taxon>
    </lineage>
</organism>